<dbReference type="CDD" id="cd04235">
    <property type="entry name" value="AAK_CK"/>
    <property type="match status" value="1"/>
</dbReference>
<reference evidence="10 11" key="1">
    <citation type="submission" date="2018-04" db="EMBL/GenBank/DDBJ databases">
        <title>Genomic Encyclopedia of Type Strains, Phase IV (KMG-IV): sequencing the most valuable type-strain genomes for metagenomic binning, comparative biology and taxonomic classification.</title>
        <authorList>
            <person name="Goeker M."/>
        </authorList>
    </citation>
    <scope>NUCLEOTIDE SEQUENCE [LARGE SCALE GENOMIC DNA]</scope>
    <source>
        <strain evidence="10 11">DSM 20705</strain>
    </source>
</reference>
<proteinExistence type="inferred from homology"/>
<dbReference type="GO" id="GO:0005829">
    <property type="term" value="C:cytosol"/>
    <property type="evidence" value="ECO:0007669"/>
    <property type="project" value="TreeGrafter"/>
</dbReference>
<dbReference type="RefSeq" id="WP_116479678.1">
    <property type="nucleotide sequence ID" value="NZ_QEKV01000002.1"/>
</dbReference>
<dbReference type="PIRSF" id="PIRSF000723">
    <property type="entry name" value="Carbamate_kin"/>
    <property type="match status" value="1"/>
</dbReference>
<dbReference type="InterPro" id="IPR003964">
    <property type="entry name" value="Carb_kinase"/>
</dbReference>
<evidence type="ECO:0000256" key="3">
    <source>
        <dbReference type="ARBA" id="ARBA00013070"/>
    </source>
</evidence>
<dbReference type="NCBIfam" id="NF009007">
    <property type="entry name" value="PRK12352.1"/>
    <property type="match status" value="1"/>
</dbReference>
<dbReference type="Pfam" id="PF00696">
    <property type="entry name" value="AA_kinase"/>
    <property type="match status" value="1"/>
</dbReference>
<accession>A0A2U1E5G6</accession>
<keyword evidence="6 8" id="KW-0418">Kinase</keyword>
<dbReference type="FunFam" id="3.40.1160.10:FF:000007">
    <property type="entry name" value="Carbamate kinase"/>
    <property type="match status" value="1"/>
</dbReference>
<evidence type="ECO:0000256" key="8">
    <source>
        <dbReference type="PIRNR" id="PIRNR000723"/>
    </source>
</evidence>
<dbReference type="PANTHER" id="PTHR30409:SF1">
    <property type="entry name" value="CARBAMATE KINASE-RELATED"/>
    <property type="match status" value="1"/>
</dbReference>
<dbReference type="InterPro" id="IPR001048">
    <property type="entry name" value="Asp/Glu/Uridylate_kinase"/>
</dbReference>
<name>A0A2U1E5G6_9FIRM</name>
<organism evidence="10 11">
    <name type="scientific">Ezakiella coagulans</name>
    <dbReference type="NCBI Taxonomy" id="46507"/>
    <lineage>
        <taxon>Bacteria</taxon>
        <taxon>Bacillati</taxon>
        <taxon>Bacillota</taxon>
        <taxon>Tissierellia</taxon>
        <taxon>Ezakiella</taxon>
    </lineage>
</organism>
<evidence type="ECO:0000259" key="9">
    <source>
        <dbReference type="Pfam" id="PF00696"/>
    </source>
</evidence>
<dbReference type="AlphaFoldDB" id="A0A2U1E5G6"/>
<evidence type="ECO:0000313" key="11">
    <source>
        <dbReference type="Proteomes" id="UP000245793"/>
    </source>
</evidence>
<feature type="domain" description="Aspartate/glutamate/uridylate kinase" evidence="9">
    <location>
        <begin position="3"/>
        <end position="289"/>
    </location>
</feature>
<keyword evidence="4" id="KW-0056">Arginine metabolism</keyword>
<comment type="caution">
    <text evidence="10">The sequence shown here is derived from an EMBL/GenBank/DDBJ whole genome shotgun (WGS) entry which is preliminary data.</text>
</comment>
<evidence type="ECO:0000256" key="5">
    <source>
        <dbReference type="ARBA" id="ARBA00022679"/>
    </source>
</evidence>
<evidence type="ECO:0000256" key="7">
    <source>
        <dbReference type="ARBA" id="ARBA00048467"/>
    </source>
</evidence>
<comment type="similarity">
    <text evidence="2 8">Belongs to the carbamate kinase family.</text>
</comment>
<dbReference type="GO" id="GO:0019546">
    <property type="term" value="P:L-arginine deiminase pathway"/>
    <property type="evidence" value="ECO:0007669"/>
    <property type="project" value="TreeGrafter"/>
</dbReference>
<keyword evidence="11" id="KW-1185">Reference proteome</keyword>
<gene>
    <name evidence="10" type="ORF">C7381_10282</name>
</gene>
<protein>
    <recommendedName>
        <fullName evidence="3 8">Carbamate kinase</fullName>
    </recommendedName>
</protein>
<keyword evidence="5 8" id="KW-0808">Transferase</keyword>
<dbReference type="GO" id="GO:0008804">
    <property type="term" value="F:carbamate kinase activity"/>
    <property type="evidence" value="ECO:0007669"/>
    <property type="project" value="UniProtKB-EC"/>
</dbReference>
<dbReference type="UniPathway" id="UPA00996">
    <property type="reaction ID" value="UER00366"/>
</dbReference>
<dbReference type="EMBL" id="QEKV01000002">
    <property type="protein sequence ID" value="PVY95194.1"/>
    <property type="molecule type" value="Genomic_DNA"/>
</dbReference>
<comment type="pathway">
    <text evidence="1">Metabolic intermediate metabolism; carbamoyl phosphate degradation; CO(2) and NH(3) from carbamoyl phosphate: step 1/1.</text>
</comment>
<evidence type="ECO:0000256" key="6">
    <source>
        <dbReference type="ARBA" id="ARBA00022777"/>
    </source>
</evidence>
<dbReference type="InterPro" id="IPR036393">
    <property type="entry name" value="AceGlu_kinase-like_sf"/>
</dbReference>
<evidence type="ECO:0000256" key="1">
    <source>
        <dbReference type="ARBA" id="ARBA00005118"/>
    </source>
</evidence>
<dbReference type="Gene3D" id="3.40.1160.10">
    <property type="entry name" value="Acetylglutamate kinase-like"/>
    <property type="match status" value="1"/>
</dbReference>
<sequence>MSRILISLGGNALGTLYNDLKQSVEIIAGPICDLVKHGHEVVICHGNGPQVGYIKSNIDRGAKEDKTENLPLFSCVSMSQSFIGAELQNAIDNKLKEMGLKNEVATVVTRVIVDKDDPHFKNPTKPIGAFYTKEESEQLEKAGKTMIEDSGRGYREVVASPIPIEIVEKNICKTLSNAGTILIAGGGGGIPTIRTEEGLKSIDAVIDKDRTSVLLASDTDCDSLVILTGVEKVSINFNKPNQKDLSQMTLAECEKYIAEGQFPEGSMLPKIEAAMDFVKSGKGRKTLITSLDKLVEGMNGKTGTFIVE</sequence>
<dbReference type="Proteomes" id="UP000245793">
    <property type="component" value="Unassembled WGS sequence"/>
</dbReference>
<evidence type="ECO:0000256" key="4">
    <source>
        <dbReference type="ARBA" id="ARBA00022503"/>
    </source>
</evidence>
<dbReference type="SUPFAM" id="SSF53633">
    <property type="entry name" value="Carbamate kinase-like"/>
    <property type="match status" value="1"/>
</dbReference>
<dbReference type="PRINTS" id="PR01469">
    <property type="entry name" value="CARBMTKINASE"/>
</dbReference>
<comment type="catalytic activity">
    <reaction evidence="7">
        <text>hydrogencarbonate + NH4(+) + ATP = carbamoyl phosphate + ADP + H2O + H(+)</text>
        <dbReference type="Rhea" id="RHEA:10152"/>
        <dbReference type="ChEBI" id="CHEBI:15377"/>
        <dbReference type="ChEBI" id="CHEBI:15378"/>
        <dbReference type="ChEBI" id="CHEBI:17544"/>
        <dbReference type="ChEBI" id="CHEBI:28938"/>
        <dbReference type="ChEBI" id="CHEBI:30616"/>
        <dbReference type="ChEBI" id="CHEBI:58228"/>
        <dbReference type="ChEBI" id="CHEBI:456216"/>
        <dbReference type="EC" id="2.7.2.2"/>
    </reaction>
</comment>
<dbReference type="PANTHER" id="PTHR30409">
    <property type="entry name" value="CARBAMATE KINASE"/>
    <property type="match status" value="1"/>
</dbReference>
<evidence type="ECO:0000313" key="10">
    <source>
        <dbReference type="EMBL" id="PVY95194.1"/>
    </source>
</evidence>
<evidence type="ECO:0000256" key="2">
    <source>
        <dbReference type="ARBA" id="ARBA00011066"/>
    </source>
</evidence>